<evidence type="ECO:0000313" key="1">
    <source>
        <dbReference type="EMBL" id="EXC05106.1"/>
    </source>
</evidence>
<organism evidence="1 2">
    <name type="scientific">Morus notabilis</name>
    <dbReference type="NCBI Taxonomy" id="981085"/>
    <lineage>
        <taxon>Eukaryota</taxon>
        <taxon>Viridiplantae</taxon>
        <taxon>Streptophyta</taxon>
        <taxon>Embryophyta</taxon>
        <taxon>Tracheophyta</taxon>
        <taxon>Spermatophyta</taxon>
        <taxon>Magnoliopsida</taxon>
        <taxon>eudicotyledons</taxon>
        <taxon>Gunneridae</taxon>
        <taxon>Pentapetalae</taxon>
        <taxon>rosids</taxon>
        <taxon>fabids</taxon>
        <taxon>Rosales</taxon>
        <taxon>Moraceae</taxon>
        <taxon>Moreae</taxon>
        <taxon>Morus</taxon>
    </lineage>
</organism>
<dbReference type="EMBL" id="KE345517">
    <property type="protein sequence ID" value="EXC05106.1"/>
    <property type="molecule type" value="Genomic_DNA"/>
</dbReference>
<proteinExistence type="predicted"/>
<gene>
    <name evidence="1" type="ORF">L484_011895</name>
</gene>
<sequence length="81" mass="9090">MGWVARVGLHQGGDRISVGSERGFGIYRQHWICVCEVAALQIWACGRTRLDVNGVGWTMDLANRYFSSSFLGFLQRKGRNA</sequence>
<dbReference type="AlphaFoldDB" id="W9RRY9"/>
<evidence type="ECO:0000313" key="2">
    <source>
        <dbReference type="Proteomes" id="UP000030645"/>
    </source>
</evidence>
<accession>W9RRY9</accession>
<reference evidence="2" key="1">
    <citation type="submission" date="2013-01" db="EMBL/GenBank/DDBJ databases">
        <title>Draft Genome Sequence of a Mulberry Tree, Morus notabilis C.K. Schneid.</title>
        <authorList>
            <person name="He N."/>
            <person name="Zhao S."/>
        </authorList>
    </citation>
    <scope>NUCLEOTIDE SEQUENCE</scope>
</reference>
<name>W9RRY9_9ROSA</name>
<protein>
    <submittedName>
        <fullName evidence="1">Uncharacterized protein</fullName>
    </submittedName>
</protein>
<dbReference type="Proteomes" id="UP000030645">
    <property type="component" value="Unassembled WGS sequence"/>
</dbReference>
<keyword evidence="2" id="KW-1185">Reference proteome</keyword>